<name>A0ABQ7SDB5_9ACAR</name>
<keyword evidence="7" id="KW-0256">Endoplasmic reticulum</keyword>
<feature type="chain" id="PRO_5045005450" description="Protein disulfide-isomerase" evidence="12">
    <location>
        <begin position="17"/>
        <end position="516"/>
    </location>
</feature>
<dbReference type="CDD" id="cd02982">
    <property type="entry name" value="PDI_b'_family"/>
    <property type="match status" value="1"/>
</dbReference>
<evidence type="ECO:0000256" key="11">
    <source>
        <dbReference type="RuleBase" id="RU004208"/>
    </source>
</evidence>
<dbReference type="EMBL" id="JAIFTH010000005">
    <property type="protein sequence ID" value="KAG9511381.1"/>
    <property type="molecule type" value="Genomic_DNA"/>
</dbReference>
<evidence type="ECO:0000256" key="10">
    <source>
        <dbReference type="ARBA" id="ARBA00023284"/>
    </source>
</evidence>
<dbReference type="Pfam" id="PF00085">
    <property type="entry name" value="Thioredoxin"/>
    <property type="match status" value="2"/>
</dbReference>
<evidence type="ECO:0000256" key="6">
    <source>
        <dbReference type="ARBA" id="ARBA00022737"/>
    </source>
</evidence>
<evidence type="ECO:0000313" key="15">
    <source>
        <dbReference type="EMBL" id="KAG9511381.1"/>
    </source>
</evidence>
<dbReference type="InterPro" id="IPR036249">
    <property type="entry name" value="Thioredoxin-like_sf"/>
</dbReference>
<keyword evidence="8" id="KW-1015">Disulfide bond</keyword>
<keyword evidence="5 12" id="KW-0732">Signal</keyword>
<proteinExistence type="inferred from homology"/>
<dbReference type="EC" id="5.3.4.1" evidence="4 12"/>
<dbReference type="InterPro" id="IPR013766">
    <property type="entry name" value="Thioredoxin_domain"/>
</dbReference>
<sequence length="516" mass="58565">MLSVSTLPLLFGALSAIIQFQNSVLSLSDDTEEVYKRDEDIIVLTGQNFQQALDEFDNVMVEFYAPWCGHCKAFAPDYVMIASILKNKGANVEFAKVDGSEERELLEKQDIAGFPTLKLFRKGKAPEVYHDYRNVTLLVEWIEHKIGPAAVTLTDAEQAETFKDSADVVVVAYIKDVSDNATQTFLGIADQYGDYKFALIHDQAVAGKLGLEKESVVLFKKFDEGRVKYDGELVDVESLKEFIRTNSLPLVVTFDQGNAQKIFGGEIKAHNLLFINKTDPSYTSIIEEFRKSAKNFKAKVLFVIIHSDQEDHERIIEYFGLKKEDLPGLRFIKLYEEMTKYKYDHEELEADKVTDFVNGVLEGKIKPHLLTQELPEDWDKQPVKTLVGTNFDDVAFDKTKDVLVEFYAPWCAHCKALAPTYAQLGEKYKDHETIVIAKIDAAANELEHTKINSYPTIKLYKKDTNEAVEYNGERTLDGLTRFLETGGDYGRAHPEDTFDEVDEQQPDAISDKHDEL</sequence>
<keyword evidence="16" id="KW-1185">Reference proteome</keyword>
<protein>
    <recommendedName>
        <fullName evidence="4 12">Protein disulfide-isomerase</fullName>
        <ecNumber evidence="4 12">5.3.4.1</ecNumber>
    </recommendedName>
</protein>
<dbReference type="PRINTS" id="PR00421">
    <property type="entry name" value="THIOREDOXIN"/>
</dbReference>
<dbReference type="SUPFAM" id="SSF52833">
    <property type="entry name" value="Thioredoxin-like"/>
    <property type="match status" value="3"/>
</dbReference>
<comment type="catalytic activity">
    <reaction evidence="1 12">
        <text>Catalyzes the rearrangement of -S-S- bonds in proteins.</text>
        <dbReference type="EC" id="5.3.4.1"/>
    </reaction>
</comment>
<dbReference type="InterPro" id="IPR017937">
    <property type="entry name" value="Thioredoxin_CS"/>
</dbReference>
<accession>A0ABQ7SDB5</accession>
<dbReference type="CDD" id="cd02995">
    <property type="entry name" value="PDI_a_PDI_a'_C"/>
    <property type="match status" value="1"/>
</dbReference>
<evidence type="ECO:0000256" key="2">
    <source>
        <dbReference type="ARBA" id="ARBA00004319"/>
    </source>
</evidence>
<dbReference type="Proteomes" id="UP000825002">
    <property type="component" value="Unassembled WGS sequence"/>
</dbReference>
<feature type="domain" description="Thioredoxin" evidence="14">
    <location>
        <begin position="14"/>
        <end position="147"/>
    </location>
</feature>
<evidence type="ECO:0000256" key="12">
    <source>
        <dbReference type="RuleBase" id="RU361130"/>
    </source>
</evidence>
<gene>
    <name evidence="15" type="primary">P4HB</name>
    <name evidence="15" type="ORF">GZH46_00043</name>
</gene>
<evidence type="ECO:0000256" key="7">
    <source>
        <dbReference type="ARBA" id="ARBA00022824"/>
    </source>
</evidence>
<comment type="subcellular location">
    <subcellularLocation>
        <location evidence="2">Endoplasmic reticulum lumen</location>
    </subcellularLocation>
</comment>
<dbReference type="PROSITE" id="PS00194">
    <property type="entry name" value="THIOREDOXIN_1"/>
    <property type="match status" value="2"/>
</dbReference>
<dbReference type="PANTHER" id="PTHR18929:SF240">
    <property type="entry name" value="PROTEIN DISULFIDE-ISOMERASE"/>
    <property type="match status" value="1"/>
</dbReference>
<keyword evidence="10" id="KW-0676">Redox-active center</keyword>
<reference evidence="15 16" key="1">
    <citation type="submission" date="2020-10" db="EMBL/GenBank/DDBJ databases">
        <authorList>
            <person name="Klimov P.B."/>
            <person name="Dyachkov S.M."/>
            <person name="Chetverikov P.E."/>
        </authorList>
    </citation>
    <scope>NUCLEOTIDE SEQUENCE [LARGE SCALE GENOMIC DNA]</scope>
    <source>
        <strain evidence="15">BMOC 18-1129-001#AD2665</strain>
        <tissue evidence="15">Entire mites</tissue>
    </source>
</reference>
<evidence type="ECO:0000256" key="9">
    <source>
        <dbReference type="ARBA" id="ARBA00023235"/>
    </source>
</evidence>
<feature type="non-terminal residue" evidence="15">
    <location>
        <position position="1"/>
    </location>
</feature>
<dbReference type="CDD" id="cd02981">
    <property type="entry name" value="PDI_b_family"/>
    <property type="match status" value="1"/>
</dbReference>
<feature type="signal peptide" evidence="12">
    <location>
        <begin position="1"/>
        <end position="16"/>
    </location>
</feature>
<evidence type="ECO:0000259" key="14">
    <source>
        <dbReference type="PROSITE" id="PS51352"/>
    </source>
</evidence>
<dbReference type="NCBIfam" id="TIGR01130">
    <property type="entry name" value="ER_PDI_fam"/>
    <property type="match status" value="1"/>
</dbReference>
<evidence type="ECO:0000256" key="5">
    <source>
        <dbReference type="ARBA" id="ARBA00022729"/>
    </source>
</evidence>
<evidence type="ECO:0000256" key="1">
    <source>
        <dbReference type="ARBA" id="ARBA00001182"/>
    </source>
</evidence>
<evidence type="ECO:0000313" key="16">
    <source>
        <dbReference type="Proteomes" id="UP000825002"/>
    </source>
</evidence>
<feature type="region of interest" description="Disordered" evidence="13">
    <location>
        <begin position="491"/>
        <end position="516"/>
    </location>
</feature>
<dbReference type="InterPro" id="IPR005792">
    <property type="entry name" value="Prot_disulphide_isomerase"/>
</dbReference>
<organism evidence="15 16">
    <name type="scientific">Fragariocoptes setiger</name>
    <dbReference type="NCBI Taxonomy" id="1670756"/>
    <lineage>
        <taxon>Eukaryota</taxon>
        <taxon>Metazoa</taxon>
        <taxon>Ecdysozoa</taxon>
        <taxon>Arthropoda</taxon>
        <taxon>Chelicerata</taxon>
        <taxon>Arachnida</taxon>
        <taxon>Acari</taxon>
        <taxon>Acariformes</taxon>
        <taxon>Trombidiformes</taxon>
        <taxon>Prostigmata</taxon>
        <taxon>Eupodina</taxon>
        <taxon>Eriophyoidea</taxon>
        <taxon>Phytoptidae</taxon>
        <taxon>Fragariocoptes</taxon>
    </lineage>
</organism>
<dbReference type="PANTHER" id="PTHR18929">
    <property type="entry name" value="PROTEIN DISULFIDE ISOMERASE"/>
    <property type="match status" value="1"/>
</dbReference>
<evidence type="ECO:0000256" key="13">
    <source>
        <dbReference type="SAM" id="MobiDB-lite"/>
    </source>
</evidence>
<dbReference type="Pfam" id="PF13848">
    <property type="entry name" value="Thioredoxin_6"/>
    <property type="match status" value="1"/>
</dbReference>
<comment type="caution">
    <text evidence="15">The sequence shown here is derived from an EMBL/GenBank/DDBJ whole genome shotgun (WGS) entry which is preliminary data.</text>
</comment>
<dbReference type="InterPro" id="IPR005788">
    <property type="entry name" value="PDI_thioredoxin-like_dom"/>
</dbReference>
<feature type="domain" description="Thioredoxin" evidence="14">
    <location>
        <begin position="347"/>
        <end position="488"/>
    </location>
</feature>
<dbReference type="NCBIfam" id="TIGR01126">
    <property type="entry name" value="pdi_dom"/>
    <property type="match status" value="1"/>
</dbReference>
<evidence type="ECO:0000256" key="8">
    <source>
        <dbReference type="ARBA" id="ARBA00023157"/>
    </source>
</evidence>
<dbReference type="PROSITE" id="PS51352">
    <property type="entry name" value="THIOREDOXIN_2"/>
    <property type="match status" value="2"/>
</dbReference>
<keyword evidence="9 12" id="KW-0413">Isomerase</keyword>
<dbReference type="Gene3D" id="3.40.30.10">
    <property type="entry name" value="Glutaredoxin"/>
    <property type="match status" value="4"/>
</dbReference>
<comment type="similarity">
    <text evidence="3 11">Belongs to the protein disulfide isomerase family.</text>
</comment>
<keyword evidence="6" id="KW-0677">Repeat</keyword>
<evidence type="ECO:0000256" key="4">
    <source>
        <dbReference type="ARBA" id="ARBA00012723"/>
    </source>
</evidence>
<dbReference type="CDD" id="cd02961">
    <property type="entry name" value="PDI_a_family"/>
    <property type="match status" value="1"/>
</dbReference>
<evidence type="ECO:0000256" key="3">
    <source>
        <dbReference type="ARBA" id="ARBA00006347"/>
    </source>
</evidence>